<accession>A0AAW1HU19</accession>
<dbReference type="Proteomes" id="UP001458880">
    <property type="component" value="Unassembled WGS sequence"/>
</dbReference>
<name>A0AAW1HU19_POPJA</name>
<proteinExistence type="predicted"/>
<reference evidence="1 2" key="1">
    <citation type="journal article" date="2024" name="BMC Genomics">
        <title>De novo assembly and annotation of Popillia japonica's genome with initial clues to its potential as an invasive pest.</title>
        <authorList>
            <person name="Cucini C."/>
            <person name="Boschi S."/>
            <person name="Funari R."/>
            <person name="Cardaioli E."/>
            <person name="Iannotti N."/>
            <person name="Marturano G."/>
            <person name="Paoli F."/>
            <person name="Bruttini M."/>
            <person name="Carapelli A."/>
            <person name="Frati F."/>
            <person name="Nardi F."/>
        </authorList>
    </citation>
    <scope>NUCLEOTIDE SEQUENCE [LARGE SCALE GENOMIC DNA]</scope>
    <source>
        <strain evidence="1">DMR45628</strain>
    </source>
</reference>
<evidence type="ECO:0000313" key="1">
    <source>
        <dbReference type="EMBL" id="KAK9680062.1"/>
    </source>
</evidence>
<dbReference type="EMBL" id="JASPKY010000938">
    <property type="protein sequence ID" value="KAK9680062.1"/>
    <property type="molecule type" value="Genomic_DNA"/>
</dbReference>
<comment type="caution">
    <text evidence="1">The sequence shown here is derived from an EMBL/GenBank/DDBJ whole genome shotgun (WGS) entry which is preliminary data.</text>
</comment>
<sequence length="127" mass="15449">MDLYYDDVYFQEYIDNHKERTKHLYEHIARRMHDDVYFQEYIDNHKERTKHLYEHIARRMQENRERILNGRGSADIEKINNQVGLLPLKLGIAYNTEVKLGIAYNTEDKYELVIRKDYSQLIKGQQI</sequence>
<gene>
    <name evidence="1" type="ORF">QE152_g39444</name>
</gene>
<organism evidence="1 2">
    <name type="scientific">Popillia japonica</name>
    <name type="common">Japanese beetle</name>
    <dbReference type="NCBI Taxonomy" id="7064"/>
    <lineage>
        <taxon>Eukaryota</taxon>
        <taxon>Metazoa</taxon>
        <taxon>Ecdysozoa</taxon>
        <taxon>Arthropoda</taxon>
        <taxon>Hexapoda</taxon>
        <taxon>Insecta</taxon>
        <taxon>Pterygota</taxon>
        <taxon>Neoptera</taxon>
        <taxon>Endopterygota</taxon>
        <taxon>Coleoptera</taxon>
        <taxon>Polyphaga</taxon>
        <taxon>Scarabaeiformia</taxon>
        <taxon>Scarabaeidae</taxon>
        <taxon>Rutelinae</taxon>
        <taxon>Popillia</taxon>
    </lineage>
</organism>
<dbReference type="AlphaFoldDB" id="A0AAW1HU19"/>
<evidence type="ECO:0000313" key="2">
    <source>
        <dbReference type="Proteomes" id="UP001458880"/>
    </source>
</evidence>
<keyword evidence="2" id="KW-1185">Reference proteome</keyword>
<protein>
    <submittedName>
        <fullName evidence="1">Uncharacterized protein</fullName>
    </submittedName>
</protein>